<protein>
    <recommendedName>
        <fullName evidence="16">3'-phosphoadenylylsulfate reductase</fullName>
        <ecNumber evidence="4">1.8.4.8</ecNumber>
        <ecNumber evidence="3">2.1.1.282</ecNumber>
    </recommendedName>
    <alternativeName>
        <fullName evidence="18">PAPS reductase, thioredoxin dependent</fullName>
    </alternativeName>
    <alternativeName>
        <fullName evidence="17">PAdoPS reductase</fullName>
    </alternativeName>
</protein>
<keyword evidence="9" id="KW-0819">tRNA processing</keyword>
<dbReference type="GO" id="GO:0008033">
    <property type="term" value="P:tRNA processing"/>
    <property type="evidence" value="ECO:0007669"/>
    <property type="project" value="UniProtKB-KW"/>
</dbReference>
<evidence type="ECO:0000256" key="18">
    <source>
        <dbReference type="ARBA" id="ARBA00082553"/>
    </source>
</evidence>
<evidence type="ECO:0000256" key="14">
    <source>
        <dbReference type="ARBA" id="ARBA00049202"/>
    </source>
</evidence>
<gene>
    <name evidence="22" type="ORF">BDP81DRAFT_305478</name>
</gene>
<comment type="pathway">
    <text evidence="1">Sulfur metabolism; hydrogen sulfide biosynthesis; sulfite from sulfate: step 3/3.</text>
</comment>
<reference evidence="22" key="1">
    <citation type="submission" date="2021-06" db="EMBL/GenBank/DDBJ databases">
        <title>Comparative genomics, transcriptomics and evolutionary studies reveal genomic signatures of adaptation to plant cell wall in hemibiotrophic fungi.</title>
        <authorList>
            <consortium name="DOE Joint Genome Institute"/>
            <person name="Baroncelli R."/>
            <person name="Diaz J.F."/>
            <person name="Benocci T."/>
            <person name="Peng M."/>
            <person name="Battaglia E."/>
            <person name="Haridas S."/>
            <person name="Andreopoulos W."/>
            <person name="Labutti K."/>
            <person name="Pangilinan J."/>
            <person name="Floch G.L."/>
            <person name="Makela M.R."/>
            <person name="Henrissat B."/>
            <person name="Grigoriev I.V."/>
            <person name="Crouch J.A."/>
            <person name="De Vries R.P."/>
            <person name="Sukno S.A."/>
            <person name="Thon M.R."/>
        </authorList>
    </citation>
    <scope>NUCLEOTIDE SEQUENCE</scope>
    <source>
        <strain evidence="22">CBS 102054</strain>
    </source>
</reference>
<dbReference type="Pfam" id="PF01507">
    <property type="entry name" value="PAPS_reduct"/>
    <property type="match status" value="1"/>
</dbReference>
<evidence type="ECO:0000256" key="7">
    <source>
        <dbReference type="ARBA" id="ARBA00022679"/>
    </source>
</evidence>
<name>A0AAJ0EM51_9PEZI</name>
<dbReference type="EC" id="1.8.4.8" evidence="4"/>
<evidence type="ECO:0000256" key="11">
    <source>
        <dbReference type="ARBA" id="ARBA00023002"/>
    </source>
</evidence>
<dbReference type="NCBIfam" id="TIGR02057">
    <property type="entry name" value="PAPS_reductase"/>
    <property type="match status" value="1"/>
</dbReference>
<dbReference type="InterPro" id="IPR004511">
    <property type="entry name" value="PAPS/APS_Rdtase"/>
</dbReference>
<dbReference type="GO" id="GO:0019379">
    <property type="term" value="P:sulfate assimilation, phosphoadenylyl sulfate reduction by phosphoadenylyl-sulfate reductase (thioredoxin)"/>
    <property type="evidence" value="ECO:0007669"/>
    <property type="project" value="InterPro"/>
</dbReference>
<dbReference type="GO" id="GO:0009086">
    <property type="term" value="P:methionine biosynthetic process"/>
    <property type="evidence" value="ECO:0007669"/>
    <property type="project" value="UniProtKB-KW"/>
</dbReference>
<dbReference type="GO" id="GO:0004604">
    <property type="term" value="F:phosphoadenylyl-sulfate reductase (thioredoxin) activity"/>
    <property type="evidence" value="ECO:0007669"/>
    <property type="project" value="UniProtKB-EC"/>
</dbReference>
<sequence length="662" mass="71937">MSAVAEPTTQTSSVESSPRLNAVDAAKLDRAEVESGYGSATDASSTSSSIPALPLISLTQPHLKHLNDQLENMHPLDILRFSKIMFPNLFQSTAFGLTGLVTLDMLSKIQKENPSAANVDLIFLDTLYHFKETHTLVDRIQERYPNVALHIFKPYGVASTEEFEAMYGPKLWETEAEMYDWIAKVEPLQRAYQELGVAAILTGRRRSQGGARDKMPVIEVDDERGVIKINPMASWSFKQVQEYIKTHNVPYNDLLDQGYKSVGDWHSTVPVKEGEDERAGRWKGQQKTECGIHNKKSRYAQYLEEMERKGAAPASSTKAAEKGEAAIAPKQGHQQLPVSPATFTTRKHKILEQLSVPDAEYTDASPKGSVDVGIRELIDELNALDGFVTTSSCAGRVSVFLEGRKAGGAAGTDQGTAAAAAAGGGGTWLFVSHDPVPGSHDNDEDLLRLFGLVDEDAGRGAGKEPGQARLVHFKFEPMILHILTASLSHAQLLLKCALAAGFRESGALNLLPSASQDDAAASTFASSSPPVTPMVGVRTMGLALESLIGYVDEDVNDGAEGSARRHCTVTPDYLRDLLHIANERFVENAARIARFRTALQEAVAGPPPKVGEGGAAWEDADARRERKRAEGLRRKEVLAARQKTTQQAPSEGQHLIELVAEI</sequence>
<evidence type="ECO:0000256" key="1">
    <source>
        <dbReference type="ARBA" id="ARBA00004848"/>
    </source>
</evidence>
<dbReference type="NCBIfam" id="NF002537">
    <property type="entry name" value="PRK02090.1"/>
    <property type="match status" value="1"/>
</dbReference>
<dbReference type="SUPFAM" id="SSF111278">
    <property type="entry name" value="SSo0622-like"/>
    <property type="match status" value="1"/>
</dbReference>
<keyword evidence="23" id="KW-1185">Reference proteome</keyword>
<dbReference type="InterPro" id="IPR011800">
    <property type="entry name" value="PAPS_reductase_CysH"/>
</dbReference>
<dbReference type="InterPro" id="IPR014729">
    <property type="entry name" value="Rossmann-like_a/b/a_fold"/>
</dbReference>
<evidence type="ECO:0000256" key="10">
    <source>
        <dbReference type="ARBA" id="ARBA00022857"/>
    </source>
</evidence>
<evidence type="ECO:0000256" key="17">
    <source>
        <dbReference type="ARBA" id="ARBA00082472"/>
    </source>
</evidence>
<evidence type="ECO:0000256" key="8">
    <source>
        <dbReference type="ARBA" id="ARBA00022691"/>
    </source>
</evidence>
<feature type="domain" description="tRNA wybutosine-synthesizing protein" evidence="21">
    <location>
        <begin position="346"/>
        <end position="601"/>
    </location>
</feature>
<dbReference type="EMBL" id="JAHMHQ010000001">
    <property type="protein sequence ID" value="KAK1656237.1"/>
    <property type="molecule type" value="Genomic_DNA"/>
</dbReference>
<feature type="domain" description="Phosphoadenosine phosphosulphate reductase" evidence="20">
    <location>
        <begin position="89"/>
        <end position="270"/>
    </location>
</feature>
<dbReference type="InterPro" id="IPR036602">
    <property type="entry name" value="tRNA_yW-synthesising-like_sf"/>
</dbReference>
<comment type="catalytic activity">
    <reaction evidence="14">
        <text>4-demethyl-7-[(3S)-3-amino-3-carboxypropyl]wyosine(37) in tRNA(Phe) + S-adenosyl-L-methionine = 7-[(3S)-3-amino-3-carboxypropyl]wyosine(37) in tRNA(Phe) + S-adenosyl-L-homocysteine + H(+)</text>
        <dbReference type="Rhea" id="RHEA:36635"/>
        <dbReference type="Rhea" id="RHEA-COMP:10378"/>
        <dbReference type="Rhea" id="RHEA-COMP:10379"/>
        <dbReference type="ChEBI" id="CHEBI:15378"/>
        <dbReference type="ChEBI" id="CHEBI:57856"/>
        <dbReference type="ChEBI" id="CHEBI:59789"/>
        <dbReference type="ChEBI" id="CHEBI:73543"/>
        <dbReference type="ChEBI" id="CHEBI:73550"/>
        <dbReference type="EC" id="2.1.1.282"/>
    </reaction>
</comment>
<dbReference type="PANTHER" id="PTHR46509:SF1">
    <property type="entry name" value="PHOSPHOADENOSINE PHOSPHOSULFATE REDUCTASE"/>
    <property type="match status" value="1"/>
</dbReference>
<dbReference type="InterPro" id="IPR003827">
    <property type="entry name" value="tRNA_yW-synthesising"/>
</dbReference>
<evidence type="ECO:0000256" key="16">
    <source>
        <dbReference type="ARBA" id="ARBA00078053"/>
    </source>
</evidence>
<keyword evidence="7" id="KW-0808">Transferase</keyword>
<dbReference type="RefSeq" id="XP_060452281.1">
    <property type="nucleotide sequence ID" value="XM_060583178.1"/>
</dbReference>
<comment type="catalytic activity">
    <reaction evidence="15">
        <text>[thioredoxin]-disulfide + sulfite + adenosine 3',5'-bisphosphate + 2 H(+) = [thioredoxin]-dithiol + 3'-phosphoadenylyl sulfate</text>
        <dbReference type="Rhea" id="RHEA:11724"/>
        <dbReference type="Rhea" id="RHEA-COMP:10698"/>
        <dbReference type="Rhea" id="RHEA-COMP:10700"/>
        <dbReference type="ChEBI" id="CHEBI:15378"/>
        <dbReference type="ChEBI" id="CHEBI:17359"/>
        <dbReference type="ChEBI" id="CHEBI:29950"/>
        <dbReference type="ChEBI" id="CHEBI:50058"/>
        <dbReference type="ChEBI" id="CHEBI:58339"/>
        <dbReference type="ChEBI" id="CHEBI:58343"/>
        <dbReference type="EC" id="1.8.4.8"/>
    </reaction>
</comment>
<evidence type="ECO:0000256" key="5">
    <source>
        <dbReference type="ARBA" id="ARBA00022603"/>
    </source>
</evidence>
<evidence type="ECO:0000256" key="6">
    <source>
        <dbReference type="ARBA" id="ARBA00022605"/>
    </source>
</evidence>
<comment type="similarity">
    <text evidence="2">Belongs to the PAPS reductase family. CysH subfamily.</text>
</comment>
<evidence type="ECO:0000313" key="22">
    <source>
        <dbReference type="EMBL" id="KAK1656237.1"/>
    </source>
</evidence>
<feature type="region of interest" description="Disordered" evidence="19">
    <location>
        <begin position="1"/>
        <end position="25"/>
    </location>
</feature>
<evidence type="ECO:0000256" key="9">
    <source>
        <dbReference type="ARBA" id="ARBA00022694"/>
    </source>
</evidence>
<evidence type="ECO:0000256" key="3">
    <source>
        <dbReference type="ARBA" id="ARBA00012750"/>
    </source>
</evidence>
<dbReference type="Proteomes" id="UP001243989">
    <property type="component" value="Unassembled WGS sequence"/>
</dbReference>
<evidence type="ECO:0000256" key="2">
    <source>
        <dbReference type="ARBA" id="ARBA00009732"/>
    </source>
</evidence>
<dbReference type="Gene3D" id="3.40.50.620">
    <property type="entry name" value="HUPs"/>
    <property type="match status" value="1"/>
</dbReference>
<evidence type="ECO:0000259" key="21">
    <source>
        <dbReference type="Pfam" id="PF02676"/>
    </source>
</evidence>
<keyword evidence="13" id="KW-0198">Cysteine biosynthesis</keyword>
<dbReference type="InterPro" id="IPR002500">
    <property type="entry name" value="PAPS_reduct_dom"/>
</dbReference>
<dbReference type="CDD" id="cd23945">
    <property type="entry name" value="PAPS_reductase"/>
    <property type="match status" value="1"/>
</dbReference>
<feature type="region of interest" description="Disordered" evidence="19">
    <location>
        <begin position="310"/>
        <end position="335"/>
    </location>
</feature>
<dbReference type="FunFam" id="3.40.50.620:FF:000151">
    <property type="entry name" value="Phosphoadenosine phosphosulfate reductase"/>
    <property type="match status" value="1"/>
</dbReference>
<dbReference type="GO" id="GO:0005737">
    <property type="term" value="C:cytoplasm"/>
    <property type="evidence" value="ECO:0007669"/>
    <property type="project" value="TreeGrafter"/>
</dbReference>
<dbReference type="Pfam" id="PF02676">
    <property type="entry name" value="TYW3"/>
    <property type="match status" value="1"/>
</dbReference>
<keyword evidence="8" id="KW-0949">S-adenosyl-L-methionine</keyword>
<dbReference type="HAMAP" id="MF_00063">
    <property type="entry name" value="CysH"/>
    <property type="match status" value="1"/>
</dbReference>
<dbReference type="EC" id="2.1.1.282" evidence="3"/>
<evidence type="ECO:0000256" key="13">
    <source>
        <dbReference type="ARBA" id="ARBA00023192"/>
    </source>
</evidence>
<proteinExistence type="inferred from homology"/>
<organism evidence="22 23">
    <name type="scientific">Colletotrichum phormii</name>
    <dbReference type="NCBI Taxonomy" id="359342"/>
    <lineage>
        <taxon>Eukaryota</taxon>
        <taxon>Fungi</taxon>
        <taxon>Dikarya</taxon>
        <taxon>Ascomycota</taxon>
        <taxon>Pezizomycotina</taxon>
        <taxon>Sordariomycetes</taxon>
        <taxon>Hypocreomycetidae</taxon>
        <taxon>Glomerellales</taxon>
        <taxon>Glomerellaceae</taxon>
        <taxon>Colletotrichum</taxon>
        <taxon>Colletotrichum acutatum species complex</taxon>
    </lineage>
</organism>
<evidence type="ECO:0000259" key="20">
    <source>
        <dbReference type="Pfam" id="PF01507"/>
    </source>
</evidence>
<dbReference type="Gene3D" id="3.30.1960.10">
    <property type="entry name" value="tRNA wybutosine-synthesizing-like"/>
    <property type="match status" value="1"/>
</dbReference>
<accession>A0AAJ0EM51</accession>
<dbReference type="SUPFAM" id="SSF52402">
    <property type="entry name" value="Adenine nucleotide alpha hydrolases-like"/>
    <property type="match status" value="1"/>
</dbReference>
<dbReference type="GO" id="GO:0032259">
    <property type="term" value="P:methylation"/>
    <property type="evidence" value="ECO:0007669"/>
    <property type="project" value="UniProtKB-KW"/>
</dbReference>
<feature type="region of interest" description="Disordered" evidence="19">
    <location>
        <begin position="605"/>
        <end position="653"/>
    </location>
</feature>
<feature type="compositionally biased region" description="Basic and acidic residues" evidence="19">
    <location>
        <begin position="620"/>
        <end position="638"/>
    </location>
</feature>
<keyword evidence="11" id="KW-0560">Oxidoreductase</keyword>
<dbReference type="AlphaFoldDB" id="A0AAJ0EM51"/>
<keyword evidence="5 22" id="KW-0489">Methyltransferase</keyword>
<dbReference type="NCBIfam" id="TIGR00434">
    <property type="entry name" value="cysH"/>
    <property type="match status" value="1"/>
</dbReference>
<comment type="caution">
    <text evidence="22">The sequence shown here is derived from an EMBL/GenBank/DDBJ whole genome shotgun (WGS) entry which is preliminary data.</text>
</comment>
<keyword evidence="10" id="KW-0521">NADP</keyword>
<dbReference type="PANTHER" id="PTHR46509">
    <property type="entry name" value="PHOSPHOADENOSINE PHOSPHOSULFATE REDUCTASE"/>
    <property type="match status" value="1"/>
</dbReference>
<evidence type="ECO:0000313" key="23">
    <source>
        <dbReference type="Proteomes" id="UP001243989"/>
    </source>
</evidence>
<evidence type="ECO:0000256" key="19">
    <source>
        <dbReference type="SAM" id="MobiDB-lite"/>
    </source>
</evidence>
<evidence type="ECO:0000256" key="15">
    <source>
        <dbReference type="ARBA" id="ARBA00052536"/>
    </source>
</evidence>
<feature type="compositionally biased region" description="Polar residues" evidence="19">
    <location>
        <begin position="7"/>
        <end position="19"/>
    </location>
</feature>
<dbReference type="GeneID" id="85468040"/>
<keyword evidence="12" id="KW-0486">Methionine biosynthesis</keyword>
<dbReference type="GO" id="GO:0019344">
    <property type="term" value="P:cysteine biosynthetic process"/>
    <property type="evidence" value="ECO:0007669"/>
    <property type="project" value="UniProtKB-KW"/>
</dbReference>
<evidence type="ECO:0000256" key="12">
    <source>
        <dbReference type="ARBA" id="ARBA00023167"/>
    </source>
</evidence>
<evidence type="ECO:0000256" key="4">
    <source>
        <dbReference type="ARBA" id="ARBA00013096"/>
    </source>
</evidence>
<keyword evidence="6" id="KW-0028">Amino-acid biosynthesis</keyword>
<dbReference type="GO" id="GO:0008168">
    <property type="term" value="F:methyltransferase activity"/>
    <property type="evidence" value="ECO:0007669"/>
    <property type="project" value="UniProtKB-KW"/>
</dbReference>